<feature type="domain" description="Peptidase M50" evidence="6">
    <location>
        <begin position="183"/>
        <end position="277"/>
    </location>
</feature>
<dbReference type="GO" id="GO:0031293">
    <property type="term" value="P:membrane protein intracellular domain proteolysis"/>
    <property type="evidence" value="ECO:0007669"/>
    <property type="project" value="TreeGrafter"/>
</dbReference>
<gene>
    <name evidence="7" type="ORF">DRO07_02860</name>
</gene>
<accession>A0A497JFM7</accession>
<feature type="transmembrane region" description="Helical" evidence="5">
    <location>
        <begin position="53"/>
        <end position="74"/>
    </location>
</feature>
<evidence type="ECO:0000256" key="4">
    <source>
        <dbReference type="ARBA" id="ARBA00023136"/>
    </source>
</evidence>
<dbReference type="PANTHER" id="PTHR13325:SF3">
    <property type="entry name" value="MEMBRANE-BOUND TRANSCRIPTION FACTOR SITE-2 PROTEASE"/>
    <property type="match status" value="1"/>
</dbReference>
<dbReference type="GO" id="GO:0012505">
    <property type="term" value="C:endomembrane system"/>
    <property type="evidence" value="ECO:0007669"/>
    <property type="project" value="UniProtKB-SubCell"/>
</dbReference>
<dbReference type="InterPro" id="IPR001193">
    <property type="entry name" value="MBTPS2"/>
</dbReference>
<protein>
    <recommendedName>
        <fullName evidence="6">Peptidase M50 domain-containing protein</fullName>
    </recommendedName>
</protein>
<keyword evidence="4 5" id="KW-0472">Membrane</keyword>
<feature type="transmembrane region" description="Helical" evidence="5">
    <location>
        <begin position="6"/>
        <end position="24"/>
    </location>
</feature>
<feature type="transmembrane region" description="Helical" evidence="5">
    <location>
        <begin position="177"/>
        <end position="194"/>
    </location>
</feature>
<sequence length="307" mass="34704">MNFEFWFSALFGIVLFLFGSTYLLKRFAGVEAHYIYSIWRMERFRRFIGRTYFLHRFVNLIAKLGLILGFGVLASDYLFARKQGFAKRVVVAVLTVASLFFIYYNTLYFAIDIAPLTSNYSALLTLAFSVFGISLFGLLLLVVNGIHILQNILIGEAACPGIAPVIPGVQIPKVPVFIPWYGWIALFFSMIVHESAHGIQILRERLTLKSAGLLLIGLLPIGAFVEPDEEELKKAEPKKSMCVYSAGPAANLLFMVVFWLIGFWFFNTFYQPVAEKYESVYLDLVEKVQIESVSERIPYCGNPKAPA</sequence>
<feature type="non-terminal residue" evidence="7">
    <location>
        <position position="307"/>
    </location>
</feature>
<evidence type="ECO:0000256" key="5">
    <source>
        <dbReference type="SAM" id="Phobius"/>
    </source>
</evidence>
<evidence type="ECO:0000256" key="3">
    <source>
        <dbReference type="ARBA" id="ARBA00022989"/>
    </source>
</evidence>
<evidence type="ECO:0000256" key="1">
    <source>
        <dbReference type="ARBA" id="ARBA00004127"/>
    </source>
</evidence>
<feature type="transmembrane region" description="Helical" evidence="5">
    <location>
        <begin position="206"/>
        <end position="225"/>
    </location>
</feature>
<name>A0A497JFM7_9ARCH</name>
<reference evidence="7 8" key="1">
    <citation type="submission" date="2018-06" db="EMBL/GenBank/DDBJ databases">
        <title>Extensive metabolic versatility and redundancy in microbially diverse, dynamic hydrothermal sediments.</title>
        <authorList>
            <person name="Dombrowski N."/>
            <person name="Teske A."/>
            <person name="Baker B.J."/>
        </authorList>
    </citation>
    <scope>NUCLEOTIDE SEQUENCE [LARGE SCALE GENOMIC DNA]</scope>
    <source>
        <strain evidence="7">B9_G13</strain>
    </source>
</reference>
<dbReference type="GO" id="GO:0016020">
    <property type="term" value="C:membrane"/>
    <property type="evidence" value="ECO:0007669"/>
    <property type="project" value="InterPro"/>
</dbReference>
<dbReference type="GO" id="GO:0004222">
    <property type="term" value="F:metalloendopeptidase activity"/>
    <property type="evidence" value="ECO:0007669"/>
    <property type="project" value="InterPro"/>
</dbReference>
<dbReference type="AlphaFoldDB" id="A0A497JFM7"/>
<organism evidence="7 8">
    <name type="scientific">Candidatus Iainarchaeum sp</name>
    <dbReference type="NCBI Taxonomy" id="3101447"/>
    <lineage>
        <taxon>Archaea</taxon>
        <taxon>Candidatus Iainarchaeota</taxon>
        <taxon>Candidatus Iainarchaeia</taxon>
        <taxon>Candidatus Iainarchaeales</taxon>
        <taxon>Candidatus Iainarchaeaceae</taxon>
        <taxon>Candidatus Iainarchaeum</taxon>
    </lineage>
</organism>
<dbReference type="Pfam" id="PF02163">
    <property type="entry name" value="Peptidase_M50"/>
    <property type="match status" value="1"/>
</dbReference>
<feature type="transmembrane region" description="Helical" evidence="5">
    <location>
        <begin position="89"/>
        <end position="111"/>
    </location>
</feature>
<keyword evidence="3 5" id="KW-1133">Transmembrane helix</keyword>
<dbReference type="GO" id="GO:0005737">
    <property type="term" value="C:cytoplasm"/>
    <property type="evidence" value="ECO:0007669"/>
    <property type="project" value="TreeGrafter"/>
</dbReference>
<keyword evidence="2 5" id="KW-0812">Transmembrane</keyword>
<evidence type="ECO:0000256" key="2">
    <source>
        <dbReference type="ARBA" id="ARBA00022692"/>
    </source>
</evidence>
<evidence type="ECO:0000313" key="8">
    <source>
        <dbReference type="Proteomes" id="UP000277633"/>
    </source>
</evidence>
<dbReference type="EMBL" id="QMWO01000107">
    <property type="protein sequence ID" value="RLG68968.1"/>
    <property type="molecule type" value="Genomic_DNA"/>
</dbReference>
<comment type="subcellular location">
    <subcellularLocation>
        <location evidence="1">Endomembrane system</location>
        <topology evidence="1">Multi-pass membrane protein</topology>
    </subcellularLocation>
</comment>
<dbReference type="Proteomes" id="UP000277633">
    <property type="component" value="Unassembled WGS sequence"/>
</dbReference>
<dbReference type="PRINTS" id="PR01000">
    <property type="entry name" value="SREBPS2PTASE"/>
</dbReference>
<dbReference type="PANTHER" id="PTHR13325">
    <property type="entry name" value="PROTEASE M50 MEMBRANE-BOUND TRANSCRIPTION FACTOR SITE 2 PROTEASE"/>
    <property type="match status" value="1"/>
</dbReference>
<proteinExistence type="predicted"/>
<evidence type="ECO:0000313" key="7">
    <source>
        <dbReference type="EMBL" id="RLG68968.1"/>
    </source>
</evidence>
<evidence type="ECO:0000259" key="6">
    <source>
        <dbReference type="Pfam" id="PF02163"/>
    </source>
</evidence>
<feature type="transmembrane region" description="Helical" evidence="5">
    <location>
        <begin position="245"/>
        <end position="266"/>
    </location>
</feature>
<feature type="transmembrane region" description="Helical" evidence="5">
    <location>
        <begin position="123"/>
        <end position="143"/>
    </location>
</feature>
<comment type="caution">
    <text evidence="7">The sequence shown here is derived from an EMBL/GenBank/DDBJ whole genome shotgun (WGS) entry which is preliminary data.</text>
</comment>
<dbReference type="InterPro" id="IPR008915">
    <property type="entry name" value="Peptidase_M50"/>
</dbReference>